<dbReference type="AlphaFoldDB" id="A0A2P2J710"/>
<proteinExistence type="predicted"/>
<reference evidence="1" key="1">
    <citation type="submission" date="2018-02" db="EMBL/GenBank/DDBJ databases">
        <title>Rhizophora mucronata_Transcriptome.</title>
        <authorList>
            <person name="Meera S.P."/>
            <person name="Sreeshan A."/>
            <person name="Augustine A."/>
        </authorList>
    </citation>
    <scope>NUCLEOTIDE SEQUENCE</scope>
    <source>
        <tissue evidence="1">Leaf</tissue>
    </source>
</reference>
<protein>
    <submittedName>
        <fullName evidence="1">Uncharacterized protein MANES_12G022900</fullName>
    </submittedName>
</protein>
<organism evidence="1">
    <name type="scientific">Rhizophora mucronata</name>
    <name type="common">Asiatic mangrove</name>
    <dbReference type="NCBI Taxonomy" id="61149"/>
    <lineage>
        <taxon>Eukaryota</taxon>
        <taxon>Viridiplantae</taxon>
        <taxon>Streptophyta</taxon>
        <taxon>Embryophyta</taxon>
        <taxon>Tracheophyta</taxon>
        <taxon>Spermatophyta</taxon>
        <taxon>Magnoliopsida</taxon>
        <taxon>eudicotyledons</taxon>
        <taxon>Gunneridae</taxon>
        <taxon>Pentapetalae</taxon>
        <taxon>rosids</taxon>
        <taxon>fabids</taxon>
        <taxon>Malpighiales</taxon>
        <taxon>Rhizophoraceae</taxon>
        <taxon>Rhizophora</taxon>
    </lineage>
</organism>
<name>A0A2P2J710_RHIMU</name>
<accession>A0A2P2J710</accession>
<dbReference type="EMBL" id="GGEC01008781">
    <property type="protein sequence ID" value="MBW89264.1"/>
    <property type="molecule type" value="Transcribed_RNA"/>
</dbReference>
<evidence type="ECO:0000313" key="1">
    <source>
        <dbReference type="EMBL" id="MBW89264.1"/>
    </source>
</evidence>
<sequence length="53" mass="5909">MHSPRLFRLISSALRVDQEIEFATELLLPPSPTSVISMDVRSENSITSFSCKA</sequence>